<dbReference type="EMBL" id="MU275840">
    <property type="protein sequence ID" value="KAI0053336.1"/>
    <property type="molecule type" value="Genomic_DNA"/>
</dbReference>
<proteinExistence type="predicted"/>
<reference evidence="1" key="1">
    <citation type="submission" date="2021-02" db="EMBL/GenBank/DDBJ databases">
        <authorList>
            <consortium name="DOE Joint Genome Institute"/>
            <person name="Ahrendt S."/>
            <person name="Looney B.P."/>
            <person name="Miyauchi S."/>
            <person name="Morin E."/>
            <person name="Drula E."/>
            <person name="Courty P.E."/>
            <person name="Chicoki N."/>
            <person name="Fauchery L."/>
            <person name="Kohler A."/>
            <person name="Kuo A."/>
            <person name="Labutti K."/>
            <person name="Pangilinan J."/>
            <person name="Lipzen A."/>
            <person name="Riley R."/>
            <person name="Andreopoulos W."/>
            <person name="He G."/>
            <person name="Johnson J."/>
            <person name="Barry K.W."/>
            <person name="Grigoriev I.V."/>
            <person name="Nagy L."/>
            <person name="Hibbett D."/>
            <person name="Henrissat B."/>
            <person name="Matheny P.B."/>
            <person name="Labbe J."/>
            <person name="Martin F."/>
        </authorList>
    </citation>
    <scope>NUCLEOTIDE SEQUENCE</scope>
    <source>
        <strain evidence="1">FP105234-sp</strain>
    </source>
</reference>
<organism evidence="1 2">
    <name type="scientific">Auriscalpium vulgare</name>
    <dbReference type="NCBI Taxonomy" id="40419"/>
    <lineage>
        <taxon>Eukaryota</taxon>
        <taxon>Fungi</taxon>
        <taxon>Dikarya</taxon>
        <taxon>Basidiomycota</taxon>
        <taxon>Agaricomycotina</taxon>
        <taxon>Agaricomycetes</taxon>
        <taxon>Russulales</taxon>
        <taxon>Auriscalpiaceae</taxon>
        <taxon>Auriscalpium</taxon>
    </lineage>
</organism>
<accession>A0ACB8SBQ6</accession>
<sequence length="396" mass="43475">MLRIFENSVASVHNPPLLVVLISGEQSSWCQQFAEEGYDVLQMATPLSSHNLGDDIAAAAVYIQRTVSRRATWGIITYGLLKGDENIVASLTAVAGFDHLKACIHFTPVVEDSSLLIRASDGTCIPTIVHLASSQEILHAMLSLQSPAALDMAPPTDRYPVTIYTYPLVPVSPPFPFATKAPVSVRAGEPFSVDPHVRSASSLSYTRTLELLRRQLGPHFDLEKLWEMHTYYEFAERDALKTMSTMVKVPYVNHVATLTGGVGYDDLARFYKINMPQVSPPDTELITVSRTIGADRVIDEMIFKCTHTTEIDYFLPGVEPTGKPIEIAMVGVVAFRGDKLTFDYWDQASVLVQLGLLDPTGLPVAGVEVARKVLDPFGIPSNGLLARWKESEGLSI</sequence>
<reference evidence="1" key="2">
    <citation type="journal article" date="2022" name="New Phytol.">
        <title>Evolutionary transition to the ectomycorrhizal habit in the genomes of a hyperdiverse lineage of mushroom-forming fungi.</title>
        <authorList>
            <person name="Looney B."/>
            <person name="Miyauchi S."/>
            <person name="Morin E."/>
            <person name="Drula E."/>
            <person name="Courty P.E."/>
            <person name="Kohler A."/>
            <person name="Kuo A."/>
            <person name="LaButti K."/>
            <person name="Pangilinan J."/>
            <person name="Lipzen A."/>
            <person name="Riley R."/>
            <person name="Andreopoulos W."/>
            <person name="He G."/>
            <person name="Johnson J."/>
            <person name="Nolan M."/>
            <person name="Tritt A."/>
            <person name="Barry K.W."/>
            <person name="Grigoriev I.V."/>
            <person name="Nagy L.G."/>
            <person name="Hibbett D."/>
            <person name="Henrissat B."/>
            <person name="Matheny P.B."/>
            <person name="Labbe J."/>
            <person name="Martin F.M."/>
        </authorList>
    </citation>
    <scope>NUCLEOTIDE SEQUENCE</scope>
    <source>
        <strain evidence="1">FP105234-sp</strain>
    </source>
</reference>
<dbReference type="Proteomes" id="UP000814033">
    <property type="component" value="Unassembled WGS sequence"/>
</dbReference>
<keyword evidence="2" id="KW-1185">Reference proteome</keyword>
<evidence type="ECO:0000313" key="2">
    <source>
        <dbReference type="Proteomes" id="UP000814033"/>
    </source>
</evidence>
<evidence type="ECO:0000313" key="1">
    <source>
        <dbReference type="EMBL" id="KAI0053336.1"/>
    </source>
</evidence>
<comment type="caution">
    <text evidence="1">The sequence shown here is derived from an EMBL/GenBank/DDBJ whole genome shotgun (WGS) entry which is preliminary data.</text>
</comment>
<gene>
    <name evidence="1" type="ORF">FA95DRAFT_1481791</name>
</gene>
<protein>
    <submittedName>
        <fullName evidence="1">NTF2-like protein</fullName>
    </submittedName>
</protein>
<name>A0ACB8SBQ6_9AGAM</name>